<accession>A0A7G9YST5</accession>
<dbReference type="EMBL" id="MT631459">
    <property type="protein sequence ID" value="QNO51069.1"/>
    <property type="molecule type" value="Genomic_DNA"/>
</dbReference>
<dbReference type="AlphaFoldDB" id="A0A7G9YST5"/>
<protein>
    <submittedName>
        <fullName evidence="1">Uncharacterized protein</fullName>
    </submittedName>
</protein>
<evidence type="ECO:0000313" key="1">
    <source>
        <dbReference type="EMBL" id="QNO51069.1"/>
    </source>
</evidence>
<proteinExistence type="predicted"/>
<organism evidence="1">
    <name type="scientific">Candidatus Methanophagaceae archaeon ANME-1 ERB6</name>
    <dbReference type="NCBI Taxonomy" id="2759912"/>
    <lineage>
        <taxon>Archaea</taxon>
        <taxon>Methanobacteriati</taxon>
        <taxon>Methanobacteriota</taxon>
        <taxon>Stenosarchaea group</taxon>
        <taxon>Methanomicrobia</taxon>
        <taxon>Candidatus Methanophagales</taxon>
        <taxon>Candidatus Methanophagaceae</taxon>
    </lineage>
</organism>
<name>A0A7G9YST5_9EURY</name>
<gene>
    <name evidence="1" type="ORF">HCFNICHJ_00026</name>
</gene>
<reference evidence="1" key="1">
    <citation type="submission" date="2020-06" db="EMBL/GenBank/DDBJ databases">
        <title>Unique genomic features of the anaerobic methanotrophic archaea.</title>
        <authorList>
            <person name="Chadwick G.L."/>
            <person name="Skennerton C.T."/>
            <person name="Laso-Perez R."/>
            <person name="Leu A.O."/>
            <person name="Speth D.R."/>
            <person name="Yu H."/>
            <person name="Morgan-Lang C."/>
            <person name="Hatzenpichler R."/>
            <person name="Goudeau D."/>
            <person name="Malmstrom R."/>
            <person name="Brazelton W.J."/>
            <person name="Woyke T."/>
            <person name="Hallam S.J."/>
            <person name="Tyson G.W."/>
            <person name="Wegener G."/>
            <person name="Boetius A."/>
            <person name="Orphan V."/>
        </authorList>
    </citation>
    <scope>NUCLEOTIDE SEQUENCE</scope>
</reference>
<sequence>MRILLATGRKAEAMVKDAVRNSANSPSNCDVLTQRLGIAAFSTPKSLKRALLKKIKPLCAAQLLNILPYHIISLAVVRFVRLSQCLPV</sequence>